<evidence type="ECO:0000313" key="4">
    <source>
        <dbReference type="Proteomes" id="UP000198619"/>
    </source>
</evidence>
<proteinExistence type="predicted"/>
<keyword evidence="1" id="KW-1133">Transmembrane helix</keyword>
<sequence>MRKRNIFECIILSILTCGIYFLVWMVMLSNDLSRYDGEPEEGGLELVYSIVTCGIYYIYWNYKMGKRLYRLNGINNRASDNSVVYLILSIFGFGIISQSIMQSEINDL</sequence>
<keyword evidence="1" id="KW-0812">Transmembrane</keyword>
<dbReference type="STRING" id="84698.SAMN04488528_104113"/>
<keyword evidence="4" id="KW-1185">Reference proteome</keyword>
<evidence type="ECO:0000259" key="2">
    <source>
        <dbReference type="Pfam" id="PF14018"/>
    </source>
</evidence>
<feature type="transmembrane region" description="Helical" evidence="1">
    <location>
        <begin position="83"/>
        <end position="101"/>
    </location>
</feature>
<feature type="domain" description="DUF4234" evidence="2">
    <location>
        <begin position="4"/>
        <end position="69"/>
    </location>
</feature>
<name>A0A1I1AN32_9CLOT</name>
<evidence type="ECO:0000313" key="3">
    <source>
        <dbReference type="EMBL" id="SFB39357.1"/>
    </source>
</evidence>
<gene>
    <name evidence="3" type="ORF">SAMN04488528_104113</name>
</gene>
<dbReference type="Pfam" id="PF14018">
    <property type="entry name" value="DUF4234"/>
    <property type="match status" value="1"/>
</dbReference>
<reference evidence="3 4" key="1">
    <citation type="submission" date="2016-10" db="EMBL/GenBank/DDBJ databases">
        <authorList>
            <person name="de Groot N.N."/>
        </authorList>
    </citation>
    <scope>NUCLEOTIDE SEQUENCE [LARGE SCALE GENOMIC DNA]</scope>
    <source>
        <strain evidence="3 4">DSM 12271</strain>
    </source>
</reference>
<organism evidence="3 4">
    <name type="scientific">Clostridium frigidicarnis</name>
    <dbReference type="NCBI Taxonomy" id="84698"/>
    <lineage>
        <taxon>Bacteria</taxon>
        <taxon>Bacillati</taxon>
        <taxon>Bacillota</taxon>
        <taxon>Clostridia</taxon>
        <taxon>Eubacteriales</taxon>
        <taxon>Clostridiaceae</taxon>
        <taxon>Clostridium</taxon>
    </lineage>
</organism>
<keyword evidence="1" id="KW-0472">Membrane</keyword>
<accession>A0A1I1AN32</accession>
<feature type="transmembrane region" description="Helical" evidence="1">
    <location>
        <begin position="46"/>
        <end position="62"/>
    </location>
</feature>
<evidence type="ECO:0000256" key="1">
    <source>
        <dbReference type="SAM" id="Phobius"/>
    </source>
</evidence>
<dbReference type="InterPro" id="IPR025328">
    <property type="entry name" value="DUF4234"/>
</dbReference>
<dbReference type="AlphaFoldDB" id="A0A1I1AN32"/>
<dbReference type="RefSeq" id="WP_242948452.1">
    <property type="nucleotide sequence ID" value="NZ_FOKI01000041.1"/>
</dbReference>
<dbReference type="Proteomes" id="UP000198619">
    <property type="component" value="Unassembled WGS sequence"/>
</dbReference>
<feature type="transmembrane region" description="Helical" evidence="1">
    <location>
        <begin position="7"/>
        <end position="26"/>
    </location>
</feature>
<protein>
    <recommendedName>
        <fullName evidence="2">DUF4234 domain-containing protein</fullName>
    </recommendedName>
</protein>
<dbReference type="EMBL" id="FOKI01000041">
    <property type="protein sequence ID" value="SFB39357.1"/>
    <property type="molecule type" value="Genomic_DNA"/>
</dbReference>